<dbReference type="EMBL" id="JAGGNH010000001">
    <property type="protein sequence ID" value="KAJ0987717.1"/>
    <property type="molecule type" value="Genomic_DNA"/>
</dbReference>
<evidence type="ECO:0000256" key="2">
    <source>
        <dbReference type="ARBA" id="ARBA00005268"/>
    </source>
</evidence>
<dbReference type="InterPro" id="IPR005226">
    <property type="entry name" value="UPF0014_fam"/>
</dbReference>
<evidence type="ECO:0000256" key="3">
    <source>
        <dbReference type="ARBA" id="ARBA00022692"/>
    </source>
</evidence>
<sequence>MDGDKLSMLMKPVAATAAVMVAAGLSYFQKLGMEKEMVFATTRAMIQLSFIGFLLDFIFTRRNDFWILFTYFFMVVLAGHTAGKRAKHIPKGNYIAGVSILSGTGITLFLLIILNVFPFTPRYIIPIAGMLVGNAMTVTGVTMKKLREDLKSQKNLVETALALGATPRQAILNPVKRSLGIALAPVMDNAKTVGLITLPGTMTGLILGGASPLQAIQLQIVVTNMLIGASTMSSMLCAYLCWPSFLTKAYQLESTLFLDD</sequence>
<comment type="similarity">
    <text evidence="2">Belongs to the UPF0014 family.</text>
</comment>
<protein>
    <recommendedName>
        <fullName evidence="9">ABC transporter protein</fullName>
    </recommendedName>
</protein>
<evidence type="ECO:0008006" key="9">
    <source>
        <dbReference type="Google" id="ProtNLM"/>
    </source>
</evidence>
<dbReference type="OrthoDB" id="432685at2759"/>
<proteinExistence type="inferred from homology"/>
<gene>
    <name evidence="7" type="ORF">J5N97_006073</name>
</gene>
<reference evidence="7" key="2">
    <citation type="journal article" date="2022" name="Hortic Res">
        <title>The genome of Dioscorea zingiberensis sheds light on the biosynthesis, origin and evolution of the medicinally important diosgenin saponins.</title>
        <authorList>
            <person name="Li Y."/>
            <person name="Tan C."/>
            <person name="Li Z."/>
            <person name="Guo J."/>
            <person name="Li S."/>
            <person name="Chen X."/>
            <person name="Wang C."/>
            <person name="Dai X."/>
            <person name="Yang H."/>
            <person name="Song W."/>
            <person name="Hou L."/>
            <person name="Xu J."/>
            <person name="Tong Z."/>
            <person name="Xu A."/>
            <person name="Yuan X."/>
            <person name="Wang W."/>
            <person name="Yang Q."/>
            <person name="Chen L."/>
            <person name="Sun Z."/>
            <person name="Wang K."/>
            <person name="Pan B."/>
            <person name="Chen J."/>
            <person name="Bao Y."/>
            <person name="Liu F."/>
            <person name="Qi X."/>
            <person name="Gang D.R."/>
            <person name="Wen J."/>
            <person name="Li J."/>
        </authorList>
    </citation>
    <scope>NUCLEOTIDE SEQUENCE</scope>
    <source>
        <strain evidence="7">Dzin_1.0</strain>
    </source>
</reference>
<dbReference type="GO" id="GO:0005886">
    <property type="term" value="C:plasma membrane"/>
    <property type="evidence" value="ECO:0007669"/>
    <property type="project" value="TreeGrafter"/>
</dbReference>
<reference evidence="7" key="1">
    <citation type="submission" date="2021-03" db="EMBL/GenBank/DDBJ databases">
        <authorList>
            <person name="Li Z."/>
            <person name="Yang C."/>
        </authorList>
    </citation>
    <scope>NUCLEOTIDE SEQUENCE</scope>
    <source>
        <strain evidence="7">Dzin_1.0</strain>
        <tissue evidence="7">Leaf</tissue>
    </source>
</reference>
<evidence type="ECO:0000313" key="7">
    <source>
        <dbReference type="EMBL" id="KAJ0987717.1"/>
    </source>
</evidence>
<comment type="subcellular location">
    <subcellularLocation>
        <location evidence="1">Membrane</location>
        <topology evidence="1">Multi-pass membrane protein</topology>
    </subcellularLocation>
</comment>
<keyword evidence="4 6" id="KW-1133">Transmembrane helix</keyword>
<dbReference type="GO" id="GO:0010044">
    <property type="term" value="P:response to aluminum ion"/>
    <property type="evidence" value="ECO:0007669"/>
    <property type="project" value="TreeGrafter"/>
</dbReference>
<feature type="transmembrane region" description="Helical" evidence="6">
    <location>
        <begin position="6"/>
        <end position="28"/>
    </location>
</feature>
<evidence type="ECO:0000256" key="6">
    <source>
        <dbReference type="SAM" id="Phobius"/>
    </source>
</evidence>
<dbReference type="Proteomes" id="UP001085076">
    <property type="component" value="Miscellaneous, Linkage group lg01"/>
</dbReference>
<organism evidence="7 8">
    <name type="scientific">Dioscorea zingiberensis</name>
    <dbReference type="NCBI Taxonomy" id="325984"/>
    <lineage>
        <taxon>Eukaryota</taxon>
        <taxon>Viridiplantae</taxon>
        <taxon>Streptophyta</taxon>
        <taxon>Embryophyta</taxon>
        <taxon>Tracheophyta</taxon>
        <taxon>Spermatophyta</taxon>
        <taxon>Magnoliopsida</taxon>
        <taxon>Liliopsida</taxon>
        <taxon>Dioscoreales</taxon>
        <taxon>Dioscoreaceae</taxon>
        <taxon>Dioscorea</taxon>
    </lineage>
</organism>
<feature type="transmembrane region" description="Helical" evidence="6">
    <location>
        <begin position="65"/>
        <end position="82"/>
    </location>
</feature>
<feature type="transmembrane region" description="Helical" evidence="6">
    <location>
        <begin position="40"/>
        <end position="59"/>
    </location>
</feature>
<evidence type="ECO:0000256" key="5">
    <source>
        <dbReference type="ARBA" id="ARBA00023136"/>
    </source>
</evidence>
<dbReference type="AlphaFoldDB" id="A0A9D5DBR7"/>
<keyword evidence="8" id="KW-1185">Reference proteome</keyword>
<feature type="transmembrane region" description="Helical" evidence="6">
    <location>
        <begin position="192"/>
        <end position="210"/>
    </location>
</feature>
<feature type="transmembrane region" description="Helical" evidence="6">
    <location>
        <begin position="216"/>
        <end position="242"/>
    </location>
</feature>
<comment type="caution">
    <text evidence="7">The sequence shown here is derived from an EMBL/GenBank/DDBJ whole genome shotgun (WGS) entry which is preliminary data.</text>
</comment>
<accession>A0A9D5DBR7</accession>
<keyword evidence="5 6" id="KW-0472">Membrane</keyword>
<dbReference type="PANTHER" id="PTHR30028:SF0">
    <property type="entry name" value="PROTEIN ALUMINUM SENSITIVE 3"/>
    <property type="match status" value="1"/>
</dbReference>
<keyword evidence="3 6" id="KW-0812">Transmembrane</keyword>
<dbReference type="Pfam" id="PF03649">
    <property type="entry name" value="UPF0014"/>
    <property type="match status" value="1"/>
</dbReference>
<feature type="transmembrane region" description="Helical" evidence="6">
    <location>
        <begin position="123"/>
        <end position="143"/>
    </location>
</feature>
<name>A0A9D5DBR7_9LILI</name>
<evidence type="ECO:0000256" key="4">
    <source>
        <dbReference type="ARBA" id="ARBA00022989"/>
    </source>
</evidence>
<feature type="transmembrane region" description="Helical" evidence="6">
    <location>
        <begin position="94"/>
        <end position="117"/>
    </location>
</feature>
<dbReference type="PANTHER" id="PTHR30028">
    <property type="entry name" value="UPF0014 INNER MEMBRANE PROTEIN YBBM-RELATED"/>
    <property type="match status" value="1"/>
</dbReference>
<evidence type="ECO:0000313" key="8">
    <source>
        <dbReference type="Proteomes" id="UP001085076"/>
    </source>
</evidence>
<evidence type="ECO:0000256" key="1">
    <source>
        <dbReference type="ARBA" id="ARBA00004141"/>
    </source>
</evidence>